<evidence type="ECO:0008006" key="4">
    <source>
        <dbReference type="Google" id="ProtNLM"/>
    </source>
</evidence>
<dbReference type="RefSeq" id="WP_184754197.1">
    <property type="nucleotide sequence ID" value="NZ_BAABEK010000014.1"/>
</dbReference>
<protein>
    <recommendedName>
        <fullName evidence="4">Secreted protein</fullName>
    </recommendedName>
</protein>
<dbReference type="AlphaFoldDB" id="A0A7W7RTF9"/>
<evidence type="ECO:0000313" key="3">
    <source>
        <dbReference type="Proteomes" id="UP000534286"/>
    </source>
</evidence>
<keyword evidence="3" id="KW-1185">Reference proteome</keyword>
<name>A0A7W7RTF9_9ACTN</name>
<keyword evidence="1" id="KW-0732">Signal</keyword>
<dbReference type="Proteomes" id="UP000534286">
    <property type="component" value="Unassembled WGS sequence"/>
</dbReference>
<organism evidence="2 3">
    <name type="scientific">Streptosporangium album</name>
    <dbReference type="NCBI Taxonomy" id="47479"/>
    <lineage>
        <taxon>Bacteria</taxon>
        <taxon>Bacillati</taxon>
        <taxon>Actinomycetota</taxon>
        <taxon>Actinomycetes</taxon>
        <taxon>Streptosporangiales</taxon>
        <taxon>Streptosporangiaceae</taxon>
        <taxon>Streptosporangium</taxon>
    </lineage>
</organism>
<dbReference type="EMBL" id="JACHJU010000001">
    <property type="protein sequence ID" value="MBB4937909.1"/>
    <property type="molecule type" value="Genomic_DNA"/>
</dbReference>
<proteinExistence type="predicted"/>
<evidence type="ECO:0000313" key="2">
    <source>
        <dbReference type="EMBL" id="MBB4937909.1"/>
    </source>
</evidence>
<feature type="signal peptide" evidence="1">
    <location>
        <begin position="1"/>
        <end position="30"/>
    </location>
</feature>
<reference evidence="2 3" key="1">
    <citation type="submission" date="2020-08" db="EMBL/GenBank/DDBJ databases">
        <title>Sequencing the genomes of 1000 actinobacteria strains.</title>
        <authorList>
            <person name="Klenk H.-P."/>
        </authorList>
    </citation>
    <scope>NUCLEOTIDE SEQUENCE [LARGE SCALE GENOMIC DNA]</scope>
    <source>
        <strain evidence="2 3">DSM 43023</strain>
    </source>
</reference>
<evidence type="ECO:0000256" key="1">
    <source>
        <dbReference type="SAM" id="SignalP"/>
    </source>
</evidence>
<comment type="caution">
    <text evidence="2">The sequence shown here is derived from an EMBL/GenBank/DDBJ whole genome shotgun (WGS) entry which is preliminary data.</text>
</comment>
<feature type="chain" id="PRO_5030577479" description="Secreted protein" evidence="1">
    <location>
        <begin position="31"/>
        <end position="77"/>
    </location>
</feature>
<gene>
    <name evidence="2" type="ORF">FHR32_002214</name>
</gene>
<sequence length="77" mass="7593">MGTKTAASLAAVTVGATLFAGALMAGPAVADEGHGASATSTQANAGHGSGWVKNFIFAEDEQAEDELVGSGNQNIED</sequence>
<accession>A0A7W7RTF9</accession>